<dbReference type="InterPro" id="IPR005149">
    <property type="entry name" value="Tscrpt_reg_PadR_N"/>
</dbReference>
<evidence type="ECO:0000256" key="1">
    <source>
        <dbReference type="SAM" id="Coils"/>
    </source>
</evidence>
<evidence type="ECO:0000313" key="3">
    <source>
        <dbReference type="EMBL" id="RWX73089.1"/>
    </source>
</evidence>
<feature type="coiled-coil region" evidence="1">
    <location>
        <begin position="139"/>
        <end position="180"/>
    </location>
</feature>
<dbReference type="InterPro" id="IPR036388">
    <property type="entry name" value="WH-like_DNA-bd_sf"/>
</dbReference>
<dbReference type="Gene3D" id="1.10.10.10">
    <property type="entry name" value="Winged helix-like DNA-binding domain superfamily/Winged helix DNA-binding domain"/>
    <property type="match status" value="1"/>
</dbReference>
<dbReference type="SUPFAM" id="SSF46785">
    <property type="entry name" value="Winged helix' DNA-binding domain"/>
    <property type="match status" value="1"/>
</dbReference>
<dbReference type="Pfam" id="PF03551">
    <property type="entry name" value="PadR"/>
    <property type="match status" value="1"/>
</dbReference>
<comment type="caution">
    <text evidence="3">The sequence shown here is derived from an EMBL/GenBank/DDBJ whole genome shotgun (WGS) entry which is preliminary data.</text>
</comment>
<keyword evidence="1" id="KW-0175">Coiled coil</keyword>
<dbReference type="PANTHER" id="PTHR43252">
    <property type="entry name" value="TRANSCRIPTIONAL REGULATOR YQJI"/>
    <property type="match status" value="1"/>
</dbReference>
<feature type="domain" description="Transcription regulator PadR N-terminal" evidence="2">
    <location>
        <begin position="22"/>
        <end position="94"/>
    </location>
</feature>
<proteinExistence type="predicted"/>
<reference evidence="3 4" key="1">
    <citation type="submission" date="2018-12" db="EMBL/GenBank/DDBJ databases">
        <title>The complete genome of the methanogenic archaea of the candidate phylum Verstraetearchaeota, obtained from the metagenome of underground thermal water.</title>
        <authorList>
            <person name="Kadnikov V.V."/>
            <person name="Mardanov A.V."/>
            <person name="Beletsky A.V."/>
            <person name="Karnachuk O.V."/>
            <person name="Ravin N.V."/>
        </authorList>
    </citation>
    <scope>NUCLEOTIDE SEQUENCE [LARGE SCALE GENOMIC DNA]</scope>
    <source>
        <strain evidence="3">Ch88</strain>
    </source>
</reference>
<gene>
    <name evidence="3" type="ORF">Metus_1063</name>
</gene>
<dbReference type="AlphaFoldDB" id="A0A444L669"/>
<name>A0A444L669_METS7</name>
<dbReference type="InterPro" id="IPR036390">
    <property type="entry name" value="WH_DNA-bd_sf"/>
</dbReference>
<organism evidence="3 4">
    <name type="scientific">Methanosuratincola subterraneus</name>
    <dbReference type="NCBI Taxonomy" id="2593994"/>
    <lineage>
        <taxon>Archaea</taxon>
        <taxon>Thermoproteota</taxon>
        <taxon>Methanosuratincolia</taxon>
        <taxon>Candidatus Methanomethylicales</taxon>
        <taxon>Candidatus Methanomethylicaceae</taxon>
        <taxon>Candidatus Methanosuratincola (ex Vanwonterghem et al. 2016)</taxon>
    </lineage>
</organism>
<dbReference type="EMBL" id="RXGA01000003">
    <property type="protein sequence ID" value="RWX73089.1"/>
    <property type="molecule type" value="Genomic_DNA"/>
</dbReference>
<dbReference type="PANTHER" id="PTHR43252:SF5">
    <property type="entry name" value="TRANSCRIPTIONAL REGULATOR, PADR-LIKE FAMILY"/>
    <property type="match status" value="1"/>
</dbReference>
<sequence length="183" mass="21251">MFEDPISKSLEWSRKGYMGMALLLMINERPLTGYEIMRTMYETTQGFWRPTPGGVYPVLKKLESEGLVRGEWHAYKGRKRKIYTITDEGRRILEHVLLKQSEIAMSINRIFESFLKDMFSLDNPQVAPPCLFSVFVSDMSSVEAEMEDLKAKRETLIRMIEILQKCLAEIDARLAEAKREATF</sequence>
<accession>A0A444L669</accession>
<dbReference type="Proteomes" id="UP000288215">
    <property type="component" value="Unassembled WGS sequence"/>
</dbReference>
<protein>
    <recommendedName>
        <fullName evidence="2">Transcription regulator PadR N-terminal domain-containing protein</fullName>
    </recommendedName>
</protein>
<evidence type="ECO:0000259" key="2">
    <source>
        <dbReference type="Pfam" id="PF03551"/>
    </source>
</evidence>
<evidence type="ECO:0000313" key="4">
    <source>
        <dbReference type="Proteomes" id="UP000288215"/>
    </source>
</evidence>